<accession>A0A8T2NHK2</accession>
<comment type="caution">
    <text evidence="1">The sequence shown here is derived from an EMBL/GenBank/DDBJ whole genome shotgun (WGS) entry which is preliminary data.</text>
</comment>
<evidence type="ECO:0000313" key="1">
    <source>
        <dbReference type="EMBL" id="KAG9338770.1"/>
    </source>
</evidence>
<name>A0A8T2NHK2_9TELE</name>
<evidence type="ECO:0000313" key="2">
    <source>
        <dbReference type="Proteomes" id="UP000824540"/>
    </source>
</evidence>
<dbReference type="AlphaFoldDB" id="A0A8T2NHK2"/>
<reference evidence="1" key="1">
    <citation type="thesis" date="2021" institute="BYU ScholarsArchive" country="Provo, UT, USA">
        <title>Applications of and Algorithms for Genome Assembly and Genomic Analyses with an Emphasis on Marine Teleosts.</title>
        <authorList>
            <person name="Pickett B.D."/>
        </authorList>
    </citation>
    <scope>NUCLEOTIDE SEQUENCE</scope>
    <source>
        <strain evidence="1">HI-2016</strain>
    </source>
</reference>
<proteinExistence type="predicted"/>
<dbReference type="EMBL" id="JAFBMS010000061">
    <property type="protein sequence ID" value="KAG9338770.1"/>
    <property type="molecule type" value="Genomic_DNA"/>
</dbReference>
<organism evidence="1 2">
    <name type="scientific">Albula glossodonta</name>
    <name type="common">roundjaw bonefish</name>
    <dbReference type="NCBI Taxonomy" id="121402"/>
    <lineage>
        <taxon>Eukaryota</taxon>
        <taxon>Metazoa</taxon>
        <taxon>Chordata</taxon>
        <taxon>Craniata</taxon>
        <taxon>Vertebrata</taxon>
        <taxon>Euteleostomi</taxon>
        <taxon>Actinopterygii</taxon>
        <taxon>Neopterygii</taxon>
        <taxon>Teleostei</taxon>
        <taxon>Albuliformes</taxon>
        <taxon>Albulidae</taxon>
        <taxon>Albula</taxon>
    </lineage>
</organism>
<gene>
    <name evidence="1" type="ORF">JZ751_025206</name>
</gene>
<dbReference type="Proteomes" id="UP000824540">
    <property type="component" value="Unassembled WGS sequence"/>
</dbReference>
<sequence>MMLAPPTGTLWYKHRDSEQGLSRSGPVGWLCESGYGPGLISDWLKGEEIFDGAACVTWRSWAALFNPEDRGAGGDPSGLCGGLSLGKAEKETRSLYCIICGCFLGF</sequence>
<protein>
    <submittedName>
        <fullName evidence="1">Uncharacterized protein</fullName>
    </submittedName>
</protein>
<keyword evidence="2" id="KW-1185">Reference proteome</keyword>